<gene>
    <name evidence="2" type="ORF">BLSS_1576</name>
</gene>
<comment type="caution">
    <text evidence="2">The sequence shown here is derived from an EMBL/GenBank/DDBJ whole genome shotgun (WGS) entry which is preliminary data.</text>
</comment>
<proteinExistence type="predicted"/>
<name>A0A087BAI9_BIFLN</name>
<feature type="domain" description="DUF3322" evidence="1">
    <location>
        <begin position="13"/>
        <end position="120"/>
    </location>
</feature>
<sequence>MAGMKDIAAITTCVKKHMRSHMYDIEPAWPFPVPVGLPDQAFLETNAIAVHDNNNEIRQWASKNGCEIITKHRTIGTSVELIFKVVVPDESIAMRVVGRTLAAEYREAHRRTDSTDRIQRQMAE</sequence>
<dbReference type="Proteomes" id="UP000029024">
    <property type="component" value="Unassembled WGS sequence"/>
</dbReference>
<dbReference type="Pfam" id="PF11795">
    <property type="entry name" value="DUF3322"/>
    <property type="match status" value="1"/>
</dbReference>
<accession>A0A087BAI9</accession>
<organism evidence="2 3">
    <name type="scientific">Bifidobacterium longum subsp. suis</name>
    <dbReference type="NCBI Taxonomy" id="1695"/>
    <lineage>
        <taxon>Bacteria</taxon>
        <taxon>Bacillati</taxon>
        <taxon>Actinomycetota</taxon>
        <taxon>Actinomycetes</taxon>
        <taxon>Bifidobacteriales</taxon>
        <taxon>Bifidobacteriaceae</taxon>
        <taxon>Bifidobacterium</taxon>
    </lineage>
</organism>
<evidence type="ECO:0000313" key="2">
    <source>
        <dbReference type="EMBL" id="KFI68039.1"/>
    </source>
</evidence>
<protein>
    <recommendedName>
        <fullName evidence="1">DUF3322 domain-containing protein</fullName>
    </recommendedName>
</protein>
<dbReference type="EMBL" id="JGZA01000020">
    <property type="protein sequence ID" value="KFI68039.1"/>
    <property type="molecule type" value="Genomic_DNA"/>
</dbReference>
<evidence type="ECO:0000313" key="3">
    <source>
        <dbReference type="Proteomes" id="UP000029024"/>
    </source>
</evidence>
<evidence type="ECO:0000259" key="1">
    <source>
        <dbReference type="Pfam" id="PF11795"/>
    </source>
</evidence>
<dbReference type="AlphaFoldDB" id="A0A087BAI9"/>
<reference evidence="2 3" key="1">
    <citation type="submission" date="2014-03" db="EMBL/GenBank/DDBJ databases">
        <title>Genomics of Bifidobacteria.</title>
        <authorList>
            <person name="Ventura M."/>
            <person name="Milani C."/>
            <person name="Lugli G.A."/>
        </authorList>
    </citation>
    <scope>NUCLEOTIDE SEQUENCE [LARGE SCALE GENOMIC DNA]</scope>
    <source>
        <strain evidence="2 3">LMG 21814</strain>
    </source>
</reference>
<dbReference type="InterPro" id="IPR024537">
    <property type="entry name" value="DUF3322"/>
</dbReference>